<keyword evidence="2" id="KW-0238">DNA-binding</keyword>
<dbReference type="PROSITE" id="PS00519">
    <property type="entry name" value="HTH_ASNC_1"/>
    <property type="match status" value="1"/>
</dbReference>
<dbReference type="Proteomes" id="UP000240490">
    <property type="component" value="Unassembled WGS sequence"/>
</dbReference>
<keyword evidence="3" id="KW-0804">Transcription</keyword>
<protein>
    <recommendedName>
        <fullName evidence="4">HTH asnC-type domain-containing protein</fullName>
    </recommendedName>
</protein>
<dbReference type="PANTHER" id="PTHR30154:SF34">
    <property type="entry name" value="TRANSCRIPTIONAL REGULATOR AZLB"/>
    <property type="match status" value="1"/>
</dbReference>
<evidence type="ECO:0000256" key="1">
    <source>
        <dbReference type="ARBA" id="ARBA00023015"/>
    </source>
</evidence>
<keyword evidence="1" id="KW-0805">Transcription regulation</keyword>
<dbReference type="InterPro" id="IPR019888">
    <property type="entry name" value="Tscrpt_reg_AsnC-like"/>
</dbReference>
<dbReference type="EMBL" id="NEXJ01000068">
    <property type="protein sequence ID" value="PSN90825.1"/>
    <property type="molecule type" value="Genomic_DNA"/>
</dbReference>
<comment type="caution">
    <text evidence="5">The sequence shown here is derived from an EMBL/GenBank/DDBJ whole genome shotgun (WGS) entry which is preliminary data.</text>
</comment>
<dbReference type="InterPro" id="IPR036388">
    <property type="entry name" value="WH-like_DNA-bd_sf"/>
</dbReference>
<dbReference type="Gene3D" id="1.10.10.10">
    <property type="entry name" value="Winged helix-like DNA-binding domain superfamily/Winged helix DNA-binding domain"/>
    <property type="match status" value="1"/>
</dbReference>
<dbReference type="GO" id="GO:0005829">
    <property type="term" value="C:cytosol"/>
    <property type="evidence" value="ECO:0007669"/>
    <property type="project" value="TreeGrafter"/>
</dbReference>
<gene>
    <name evidence="5" type="ORF">B9Q08_03930</name>
</gene>
<dbReference type="PROSITE" id="PS50956">
    <property type="entry name" value="HTH_ASNC_2"/>
    <property type="match status" value="1"/>
</dbReference>
<dbReference type="PRINTS" id="PR00033">
    <property type="entry name" value="HTHASNC"/>
</dbReference>
<evidence type="ECO:0000313" key="5">
    <source>
        <dbReference type="EMBL" id="PSN90825.1"/>
    </source>
</evidence>
<organism evidence="5 6">
    <name type="scientific">Candidatus Marsarchaeota G2 archaeon ECH_B_SAG-M15</name>
    <dbReference type="NCBI Taxonomy" id="1978162"/>
    <lineage>
        <taxon>Archaea</taxon>
        <taxon>Candidatus Marsarchaeota</taxon>
        <taxon>Candidatus Marsarchaeota group 2</taxon>
    </lineage>
</organism>
<dbReference type="CDD" id="cd00090">
    <property type="entry name" value="HTH_ARSR"/>
    <property type="match status" value="1"/>
</dbReference>
<evidence type="ECO:0000259" key="4">
    <source>
        <dbReference type="PROSITE" id="PS50956"/>
    </source>
</evidence>
<dbReference type="InterPro" id="IPR019887">
    <property type="entry name" value="Tscrpt_reg_AsnC/Lrp_C"/>
</dbReference>
<accession>A0A2R6AWQ7</accession>
<sequence length="159" mass="17706">MSGDKAGYTPEVDELDLQIIRFLLQDGRTPFAQLAKQLNISEATVHARVSKLEDGGVIKGFTVIVDPDKLGLSLTALVLIKTDPKRTQHVFSRLAEMNEVIELYDVTGDYYGVAKILVRDHHELGRFLDKIGLLDGVTSTNTLVVLRKIKETNIIRVGY</sequence>
<dbReference type="AlphaFoldDB" id="A0A2R6AWQ7"/>
<evidence type="ECO:0000256" key="3">
    <source>
        <dbReference type="ARBA" id="ARBA00023163"/>
    </source>
</evidence>
<dbReference type="InterPro" id="IPR036390">
    <property type="entry name" value="WH_DNA-bd_sf"/>
</dbReference>
<evidence type="ECO:0000256" key="2">
    <source>
        <dbReference type="ARBA" id="ARBA00023125"/>
    </source>
</evidence>
<dbReference type="InterPro" id="IPR000485">
    <property type="entry name" value="AsnC-type_HTH_dom"/>
</dbReference>
<proteinExistence type="predicted"/>
<reference evidence="5 6" key="1">
    <citation type="submission" date="2017-04" db="EMBL/GenBank/DDBJ databases">
        <title>Novel microbial lineages endemic to geothermal iron-oxide mats fill important gaps in the evolutionary history of Archaea.</title>
        <authorList>
            <person name="Jay Z.J."/>
            <person name="Beam J.P."/>
            <person name="Dlakic M."/>
            <person name="Rusch D.B."/>
            <person name="Kozubal M.A."/>
            <person name="Inskeep W.P."/>
        </authorList>
    </citation>
    <scope>NUCLEOTIDE SEQUENCE [LARGE SCALE GENOMIC DNA]</scope>
    <source>
        <strain evidence="5">ECH_B_SAG-M15</strain>
    </source>
</reference>
<dbReference type="PANTHER" id="PTHR30154">
    <property type="entry name" value="LEUCINE-RESPONSIVE REGULATORY PROTEIN"/>
    <property type="match status" value="1"/>
</dbReference>
<dbReference type="Gene3D" id="3.30.70.920">
    <property type="match status" value="1"/>
</dbReference>
<dbReference type="GO" id="GO:0043200">
    <property type="term" value="P:response to amino acid"/>
    <property type="evidence" value="ECO:0007669"/>
    <property type="project" value="TreeGrafter"/>
</dbReference>
<dbReference type="InterPro" id="IPR011991">
    <property type="entry name" value="ArsR-like_HTH"/>
</dbReference>
<dbReference type="GO" id="GO:0043565">
    <property type="term" value="F:sequence-specific DNA binding"/>
    <property type="evidence" value="ECO:0007669"/>
    <property type="project" value="InterPro"/>
</dbReference>
<dbReference type="InterPro" id="IPR019885">
    <property type="entry name" value="Tscrpt_reg_HTH_AsnC-type_CS"/>
</dbReference>
<dbReference type="Pfam" id="PF13412">
    <property type="entry name" value="HTH_24"/>
    <property type="match status" value="1"/>
</dbReference>
<dbReference type="SUPFAM" id="SSF54909">
    <property type="entry name" value="Dimeric alpha+beta barrel"/>
    <property type="match status" value="1"/>
</dbReference>
<name>A0A2R6AWQ7_9ARCH</name>
<dbReference type="Pfam" id="PF01037">
    <property type="entry name" value="AsnC_trans_reg"/>
    <property type="match status" value="1"/>
</dbReference>
<feature type="domain" description="HTH asnC-type" evidence="4">
    <location>
        <begin position="12"/>
        <end position="73"/>
    </location>
</feature>
<evidence type="ECO:0000313" key="6">
    <source>
        <dbReference type="Proteomes" id="UP000240490"/>
    </source>
</evidence>
<dbReference type="InterPro" id="IPR011008">
    <property type="entry name" value="Dimeric_a/b-barrel"/>
</dbReference>
<dbReference type="SUPFAM" id="SSF46785">
    <property type="entry name" value="Winged helix' DNA-binding domain"/>
    <property type="match status" value="1"/>
</dbReference>
<dbReference type="SMART" id="SM00344">
    <property type="entry name" value="HTH_ASNC"/>
    <property type="match status" value="1"/>
</dbReference>